<evidence type="ECO:0000313" key="1">
    <source>
        <dbReference type="EMBL" id="TYC58348.1"/>
    </source>
</evidence>
<accession>A0A6C2CWC4</accession>
<proteinExistence type="predicted"/>
<dbReference type="OrthoDB" id="8773450at2"/>
<dbReference type="AlphaFoldDB" id="A0A6C2CWC4"/>
<dbReference type="EMBL" id="SDKK01000009">
    <property type="protein sequence ID" value="TYC58348.1"/>
    <property type="molecule type" value="Genomic_DNA"/>
</dbReference>
<dbReference type="Pfam" id="PF18143">
    <property type="entry name" value="HAD_SAK_2"/>
    <property type="match status" value="1"/>
</dbReference>
<reference evidence="1 2" key="1">
    <citation type="submission" date="2019-01" db="EMBL/GenBank/DDBJ databases">
        <title>Zoogloea oleivorans genome sequencing and assembly.</title>
        <authorList>
            <person name="Tancsics A."/>
            <person name="Farkas M."/>
            <person name="Kriszt B."/>
            <person name="Maroti G."/>
            <person name="Horvath B."/>
        </authorList>
    </citation>
    <scope>NUCLEOTIDE SEQUENCE [LARGE SCALE GENOMIC DNA]</scope>
    <source>
        <strain evidence="1 2">Buc</strain>
    </source>
</reference>
<evidence type="ECO:0000313" key="2">
    <source>
        <dbReference type="Proteomes" id="UP000389128"/>
    </source>
</evidence>
<keyword evidence="2" id="KW-1185">Reference proteome</keyword>
<dbReference type="RefSeq" id="WP_148579049.1">
    <property type="nucleotide sequence ID" value="NZ_JAVEUW010000008.1"/>
</dbReference>
<sequence>MHQKTTENLLPPALSLVYVFLDFDGVTHPWGEVEDFRCMPVLETVLRDYPEVRIVISSDWRTIFSLTKLAARFSEDIRPRVVDISMTIFPKTANELYGLREKEARQWLAAKAPSAEWLAVDDAPGNWPTRARLVLTDFKRGFTEEDAGRMRGLLDAFRAGKGEAEAAAPA</sequence>
<dbReference type="Proteomes" id="UP000389128">
    <property type="component" value="Unassembled WGS sequence"/>
</dbReference>
<comment type="caution">
    <text evidence="1">The sequence shown here is derived from an EMBL/GenBank/DDBJ whole genome shotgun (WGS) entry which is preliminary data.</text>
</comment>
<organism evidence="1 2">
    <name type="scientific">Zoogloea oleivorans</name>
    <dbReference type="NCBI Taxonomy" id="1552750"/>
    <lineage>
        <taxon>Bacteria</taxon>
        <taxon>Pseudomonadati</taxon>
        <taxon>Pseudomonadota</taxon>
        <taxon>Betaproteobacteria</taxon>
        <taxon>Rhodocyclales</taxon>
        <taxon>Zoogloeaceae</taxon>
        <taxon>Zoogloea</taxon>
    </lineage>
</organism>
<protein>
    <submittedName>
        <fullName evidence="1">Uncharacterized protein</fullName>
    </submittedName>
</protein>
<gene>
    <name evidence="1" type="ORF">ETQ85_10675</name>
</gene>
<name>A0A6C2CWC4_9RHOO</name>